<dbReference type="InterPro" id="IPR013762">
    <property type="entry name" value="Integrase-like_cat_sf"/>
</dbReference>
<dbReference type="Gene3D" id="1.10.443.10">
    <property type="entry name" value="Intergrase catalytic core"/>
    <property type="match status" value="1"/>
</dbReference>
<reference evidence="8 9" key="1">
    <citation type="submission" date="2024-04" db="EMBL/GenBank/DDBJ databases">
        <title>Draft Genome Sequence of Isolates Cultured from Underwater Hawaii Seamounts in the North Pacific Ocean.</title>
        <authorList>
            <person name="Sharma I."/>
            <person name="Darden B."/>
            <person name="Creggett J."/>
            <person name="Taylor S."/>
            <person name="Grant M.P."/>
            <person name="Scott J."/>
            <person name="Attles S."/>
            <person name="Walker S."/>
            <person name="Johnson G."/>
            <person name="St. Cloud C."/>
        </authorList>
    </citation>
    <scope>NUCLEOTIDE SEQUENCE [LARGE SCALE GENOMIC DNA]</scope>
    <source>
        <strain evidence="8 9">03GJ23</strain>
    </source>
</reference>
<dbReference type="EMBL" id="JBCFXD010000017">
    <property type="protein sequence ID" value="MEL7561091.1"/>
    <property type="molecule type" value="Genomic_DNA"/>
</dbReference>
<evidence type="ECO:0000313" key="9">
    <source>
        <dbReference type="Proteomes" id="UP001467669"/>
    </source>
</evidence>
<evidence type="ECO:0000256" key="3">
    <source>
        <dbReference type="ARBA" id="ARBA00023172"/>
    </source>
</evidence>
<feature type="region of interest" description="Disordered" evidence="5">
    <location>
        <begin position="331"/>
        <end position="356"/>
    </location>
</feature>
<comment type="caution">
    <text evidence="8">The sequence shown here is derived from an EMBL/GenBank/DDBJ whole genome shotgun (WGS) entry which is preliminary data.</text>
</comment>
<dbReference type="Proteomes" id="UP001467669">
    <property type="component" value="Unassembled WGS sequence"/>
</dbReference>
<keyword evidence="9" id="KW-1185">Reference proteome</keyword>
<proteinExistence type="predicted"/>
<dbReference type="Pfam" id="PF00589">
    <property type="entry name" value="Phage_integrase"/>
    <property type="match status" value="1"/>
</dbReference>
<dbReference type="Pfam" id="PF24624">
    <property type="entry name" value="Int_N"/>
    <property type="match status" value="1"/>
</dbReference>
<evidence type="ECO:0000256" key="5">
    <source>
        <dbReference type="SAM" id="MobiDB-lite"/>
    </source>
</evidence>
<name>A0ABU9MFE0_STUCH</name>
<dbReference type="PANTHER" id="PTHR30349">
    <property type="entry name" value="PHAGE INTEGRASE-RELATED"/>
    <property type="match status" value="1"/>
</dbReference>
<evidence type="ECO:0000256" key="2">
    <source>
        <dbReference type="ARBA" id="ARBA00023125"/>
    </source>
</evidence>
<keyword evidence="3" id="KW-0233">DNA recombination</keyword>
<keyword evidence="1" id="KW-0229">DNA integration</keyword>
<dbReference type="PANTHER" id="PTHR30349:SF93">
    <property type="entry name" value="FELS-2 PROPHAGE PROTEIN"/>
    <property type="match status" value="1"/>
</dbReference>
<gene>
    <name evidence="8" type="ORF">AAGW23_19810</name>
</gene>
<dbReference type="CDD" id="cd00796">
    <property type="entry name" value="INT_Rci_Hp1_C"/>
    <property type="match status" value="1"/>
</dbReference>
<protein>
    <submittedName>
        <fullName evidence="8">Tyrosine-type recombinase/integrase</fullName>
    </submittedName>
</protein>
<feature type="domain" description="Core-binding (CB)" evidence="7">
    <location>
        <begin position="58"/>
        <end position="137"/>
    </location>
</feature>
<dbReference type="PROSITE" id="PS51900">
    <property type="entry name" value="CB"/>
    <property type="match status" value="1"/>
</dbReference>
<accession>A0ABU9MFE0</accession>
<evidence type="ECO:0000259" key="6">
    <source>
        <dbReference type="PROSITE" id="PS51898"/>
    </source>
</evidence>
<dbReference type="SUPFAM" id="SSF56349">
    <property type="entry name" value="DNA breaking-rejoining enzymes"/>
    <property type="match status" value="1"/>
</dbReference>
<dbReference type="InterPro" id="IPR050090">
    <property type="entry name" value="Tyrosine_recombinase_XerCD"/>
</dbReference>
<dbReference type="InterPro" id="IPR044068">
    <property type="entry name" value="CB"/>
</dbReference>
<dbReference type="InterPro" id="IPR002104">
    <property type="entry name" value="Integrase_catalytic"/>
</dbReference>
<organism evidence="8 9">
    <name type="scientific">Stutzerimonas chloritidismutans</name>
    <name type="common">Pseudomonas chloritidismutans</name>
    <dbReference type="NCBI Taxonomy" id="203192"/>
    <lineage>
        <taxon>Bacteria</taxon>
        <taxon>Pseudomonadati</taxon>
        <taxon>Pseudomonadota</taxon>
        <taxon>Gammaproteobacteria</taxon>
        <taxon>Pseudomonadales</taxon>
        <taxon>Pseudomonadaceae</taxon>
        <taxon>Stutzerimonas</taxon>
    </lineage>
</organism>
<dbReference type="InterPro" id="IPR011010">
    <property type="entry name" value="DNA_brk_join_enz"/>
</dbReference>
<dbReference type="InterPro" id="IPR057084">
    <property type="entry name" value="Int_N"/>
</dbReference>
<evidence type="ECO:0000256" key="4">
    <source>
        <dbReference type="PROSITE-ProRule" id="PRU01248"/>
    </source>
</evidence>
<feature type="domain" description="Tyr recombinase" evidence="6">
    <location>
        <begin position="159"/>
        <end position="321"/>
    </location>
</feature>
<evidence type="ECO:0000256" key="1">
    <source>
        <dbReference type="ARBA" id="ARBA00022908"/>
    </source>
</evidence>
<sequence>MAIEQLPDGRWKVDVEPIKGKRFRKTFKTKGEAQRFEATCRSKVIENREWSPSTADTRRLMGLIESWYDLHGHSLRDGLRRRHKLDALAKRLRDPIASRIDPQAYAHDRRVRLEAGASPKTLNNELGYLRSVYNELRGLGVIKYENPLALVKPLKIQERELSWLTNLQIAELLDSIRTGCDNPHVEPVVLICLATGARWSEAEKLKATSVRNGVITFSGTKSGKVRSVPISAELEKRLAKHWKQHGPFMHTITSFRRALARTTIRLPKGQAAHALRHTFASHFIQNGGNILTLQKILGHSSLAMTMRYAHLAPDHLQDAIRFGPVLMPTKRSVDSSSTLATSKSKKPRNSLGKSGV</sequence>
<evidence type="ECO:0000313" key="8">
    <source>
        <dbReference type="EMBL" id="MEL7561091.1"/>
    </source>
</evidence>
<dbReference type="RefSeq" id="WP_342407999.1">
    <property type="nucleotide sequence ID" value="NZ_JBCFXD010000017.1"/>
</dbReference>
<evidence type="ECO:0000259" key="7">
    <source>
        <dbReference type="PROSITE" id="PS51900"/>
    </source>
</evidence>
<dbReference type="PROSITE" id="PS51898">
    <property type="entry name" value="TYR_RECOMBINASE"/>
    <property type="match status" value="1"/>
</dbReference>
<keyword evidence="2 4" id="KW-0238">DNA-binding</keyword>